<accession>S3ZH95</accession>
<sequence>MITLDSVSRLAIINKKVSMRIDDSETNKCKKKLMLEPKEFEQSIEYALANDCDGLQIDTWNIDDNSVMDFKLFEKVANQIVCLSITNINTTNVANFEYIYSLKRLETFYCQQVNLHIDFARFSSLRNIGIFYNKNFLNLDKLEQLESAVISKLTEKDMSLFSNWKSIKTLHIYQSQIVCLKGIEDLIQIDTLVLAHNRKLIDISSINHLDYIGEVSFEKNSKLHDYSVLAYNQNIHNLFISDLDDLEFIQGMKSLSSFRFWNCKNGDLSPLLENPILKDVYFTPNKKHYSHTLEQIKILITKRDNA</sequence>
<dbReference type="EMBL" id="ATFP01000026">
    <property type="protein sequence ID" value="EPH20065.1"/>
    <property type="molecule type" value="Genomic_DNA"/>
</dbReference>
<dbReference type="Gene3D" id="3.80.10.10">
    <property type="entry name" value="Ribonuclease Inhibitor"/>
    <property type="match status" value="1"/>
</dbReference>
<evidence type="ECO:0008006" key="3">
    <source>
        <dbReference type="Google" id="ProtNLM"/>
    </source>
</evidence>
<protein>
    <recommendedName>
        <fullName evidence="3">Internalin A</fullName>
    </recommendedName>
</protein>
<name>S3ZH95_BACSE</name>
<dbReference type="Proteomes" id="UP000014614">
    <property type="component" value="Unassembled WGS sequence"/>
</dbReference>
<dbReference type="PATRIC" id="fig|1073351.3.peg.2020"/>
<gene>
    <name evidence="1" type="ORF">HMPREF1181_02018</name>
</gene>
<reference evidence="1 2" key="1">
    <citation type="submission" date="2013-05" db="EMBL/GenBank/DDBJ databases">
        <title>The Genome Sequence of Bacteroides stercoris CC31F.</title>
        <authorList>
            <consortium name="The Broad Institute Genomics Platform"/>
            <person name="Earl A."/>
            <person name="Ward D."/>
            <person name="Feldgarden M."/>
            <person name="Gevers D."/>
            <person name="Oliphant K."/>
            <person name="Allen-Vercoe E."/>
            <person name="Walker B."/>
            <person name="Young S."/>
            <person name="Zeng Q."/>
            <person name="Gargeya S."/>
            <person name="Fitzgerald M."/>
            <person name="Haas B."/>
            <person name="Abouelleil A."/>
            <person name="Allen A.W."/>
            <person name="Alvarado L."/>
            <person name="Arachchi H.M."/>
            <person name="Berlin A.M."/>
            <person name="Chapman S.B."/>
            <person name="Gainer-Dewar J."/>
            <person name="Goldberg J."/>
            <person name="Griggs A."/>
            <person name="Gujja S."/>
            <person name="Hansen M."/>
            <person name="Howarth C."/>
            <person name="Imamovic A."/>
            <person name="Ireland A."/>
            <person name="Larimer J."/>
            <person name="McCowan C."/>
            <person name="Murphy C."/>
            <person name="Pearson M."/>
            <person name="Poon T.W."/>
            <person name="Priest M."/>
            <person name="Roberts A."/>
            <person name="Saif S."/>
            <person name="Shea T."/>
            <person name="Sisk P."/>
            <person name="Sykes S."/>
            <person name="Wortman J."/>
            <person name="Nusbaum C."/>
            <person name="Birren B."/>
        </authorList>
    </citation>
    <scope>NUCLEOTIDE SEQUENCE [LARGE SCALE GENOMIC DNA]</scope>
    <source>
        <strain evidence="1 2">CC31F</strain>
    </source>
</reference>
<dbReference type="AlphaFoldDB" id="S3ZH95"/>
<dbReference type="HOGENOM" id="CLU_076530_0_0_10"/>
<evidence type="ECO:0000313" key="1">
    <source>
        <dbReference type="EMBL" id="EPH20065.1"/>
    </source>
</evidence>
<organism evidence="1 2">
    <name type="scientific">Bacteroides stercoris CC31F</name>
    <dbReference type="NCBI Taxonomy" id="1073351"/>
    <lineage>
        <taxon>Bacteria</taxon>
        <taxon>Pseudomonadati</taxon>
        <taxon>Bacteroidota</taxon>
        <taxon>Bacteroidia</taxon>
        <taxon>Bacteroidales</taxon>
        <taxon>Bacteroidaceae</taxon>
        <taxon>Bacteroides</taxon>
    </lineage>
</organism>
<dbReference type="SUPFAM" id="SSF52058">
    <property type="entry name" value="L domain-like"/>
    <property type="match status" value="1"/>
</dbReference>
<comment type="caution">
    <text evidence="1">The sequence shown here is derived from an EMBL/GenBank/DDBJ whole genome shotgun (WGS) entry which is preliminary data.</text>
</comment>
<evidence type="ECO:0000313" key="2">
    <source>
        <dbReference type="Proteomes" id="UP000014614"/>
    </source>
</evidence>
<dbReference type="InterPro" id="IPR032675">
    <property type="entry name" value="LRR_dom_sf"/>
</dbReference>
<proteinExistence type="predicted"/>